<dbReference type="Pfam" id="PF10410">
    <property type="entry name" value="DnaB_bind"/>
    <property type="match status" value="1"/>
</dbReference>
<dbReference type="SMART" id="SM00400">
    <property type="entry name" value="ZnF_CHCC"/>
    <property type="match status" value="1"/>
</dbReference>
<dbReference type="InterPro" id="IPR037068">
    <property type="entry name" value="DNA_primase_core_N_sf"/>
</dbReference>
<gene>
    <name evidence="13" type="ORF">COZ78_03645</name>
</gene>
<keyword evidence="9" id="KW-0460">Magnesium</keyword>
<dbReference type="PROSITE" id="PS50880">
    <property type="entry name" value="TOPRIM"/>
    <property type="match status" value="1"/>
</dbReference>
<dbReference type="NCBIfam" id="TIGR01391">
    <property type="entry name" value="dnaG"/>
    <property type="match status" value="1"/>
</dbReference>
<dbReference type="EMBL" id="PFHV01000099">
    <property type="protein sequence ID" value="PIX02828.1"/>
    <property type="molecule type" value="Genomic_DNA"/>
</dbReference>
<dbReference type="InterPro" id="IPR002694">
    <property type="entry name" value="Znf_CHC2"/>
</dbReference>
<dbReference type="Pfam" id="PF01807">
    <property type="entry name" value="Zn_ribbon_DnaG"/>
    <property type="match status" value="1"/>
</dbReference>
<organism evidence="13 14">
    <name type="scientific">bacterium (Candidatus Gribaldobacteria) CG_4_8_14_3_um_filter_42_11</name>
    <dbReference type="NCBI Taxonomy" id="2014267"/>
    <lineage>
        <taxon>Bacteria</taxon>
        <taxon>Candidatus Gribaldobacteria</taxon>
    </lineage>
</organism>
<dbReference type="Gene3D" id="3.40.1360.10">
    <property type="match status" value="1"/>
</dbReference>
<dbReference type="PANTHER" id="PTHR30313">
    <property type="entry name" value="DNA PRIMASE"/>
    <property type="match status" value="1"/>
</dbReference>
<dbReference type="InterPro" id="IPR034151">
    <property type="entry name" value="TOPRIM_DnaG_bac"/>
</dbReference>
<dbReference type="InterPro" id="IPR050219">
    <property type="entry name" value="DnaG_primase"/>
</dbReference>
<keyword evidence="3" id="KW-0808">Transferase</keyword>
<feature type="non-terminal residue" evidence="13">
    <location>
        <position position="1"/>
    </location>
</feature>
<dbReference type="Gene3D" id="3.90.980.10">
    <property type="entry name" value="DNA primase, catalytic core, N-terminal domain"/>
    <property type="match status" value="1"/>
</dbReference>
<dbReference type="Pfam" id="PF08275">
    <property type="entry name" value="DNAG_N"/>
    <property type="match status" value="1"/>
</dbReference>
<evidence type="ECO:0000259" key="12">
    <source>
        <dbReference type="PROSITE" id="PS50880"/>
    </source>
</evidence>
<dbReference type="CDD" id="cd03364">
    <property type="entry name" value="TOPRIM_DnaG_primases"/>
    <property type="match status" value="1"/>
</dbReference>
<evidence type="ECO:0000256" key="2">
    <source>
        <dbReference type="ARBA" id="ARBA00022515"/>
    </source>
</evidence>
<dbReference type="PANTHER" id="PTHR30313:SF2">
    <property type="entry name" value="DNA PRIMASE"/>
    <property type="match status" value="1"/>
</dbReference>
<evidence type="ECO:0000256" key="1">
    <source>
        <dbReference type="ARBA" id="ARBA00022478"/>
    </source>
</evidence>
<dbReference type="InterPro" id="IPR006171">
    <property type="entry name" value="TOPRIM_dom"/>
</dbReference>
<evidence type="ECO:0000256" key="9">
    <source>
        <dbReference type="ARBA" id="ARBA00022842"/>
    </source>
</evidence>
<evidence type="ECO:0000313" key="13">
    <source>
        <dbReference type="EMBL" id="PIX02828.1"/>
    </source>
</evidence>
<dbReference type="SUPFAM" id="SSF57783">
    <property type="entry name" value="Zinc beta-ribbon"/>
    <property type="match status" value="1"/>
</dbReference>
<dbReference type="GO" id="GO:0003899">
    <property type="term" value="F:DNA-directed RNA polymerase activity"/>
    <property type="evidence" value="ECO:0007669"/>
    <property type="project" value="InterPro"/>
</dbReference>
<dbReference type="Proteomes" id="UP000230505">
    <property type="component" value="Unassembled WGS sequence"/>
</dbReference>
<dbReference type="InterPro" id="IPR006295">
    <property type="entry name" value="DNA_primase_DnaG"/>
</dbReference>
<evidence type="ECO:0000256" key="11">
    <source>
        <dbReference type="ARBA" id="ARBA00023163"/>
    </source>
</evidence>
<dbReference type="GO" id="GO:0000428">
    <property type="term" value="C:DNA-directed RNA polymerase complex"/>
    <property type="evidence" value="ECO:0007669"/>
    <property type="project" value="UniProtKB-KW"/>
</dbReference>
<dbReference type="SMART" id="SM00493">
    <property type="entry name" value="TOPRIM"/>
    <property type="match status" value="1"/>
</dbReference>
<evidence type="ECO:0000256" key="6">
    <source>
        <dbReference type="ARBA" id="ARBA00022723"/>
    </source>
</evidence>
<keyword evidence="5" id="KW-0235">DNA replication</keyword>
<evidence type="ECO:0000313" key="14">
    <source>
        <dbReference type="Proteomes" id="UP000230505"/>
    </source>
</evidence>
<dbReference type="InterPro" id="IPR036977">
    <property type="entry name" value="DNA_primase_Znf_CHC2"/>
</dbReference>
<evidence type="ECO:0000256" key="5">
    <source>
        <dbReference type="ARBA" id="ARBA00022705"/>
    </source>
</evidence>
<sequence length="595" mass="67578">FHREKSPSFIVSPEKQIWHCFGCGRGGDVFSFIMEIEGLGFAEVLRDLAPRAGVTLKRQDPKLTSQRNRLLDIMETAVNYYHKALDREEAKSVRQYLAGRGLKEETIESWQIGYSPDSWDDLINLLKGKGYTENEIFLAGLSTKKDNSSKFYNRFRDRIMFPIFDINGAAVAFSARVRPEKEGDPSTGSGQVKMGKYINSPATMIYDKSRILFGLDKAKMAIKNEDSAIVVEGQMDIITAHQNDFKNVVASSGTALTGEQVKLLKRYTDNIALGFDMDQAGQMAADRGIREAMAAEMNIKIIIISSGKDPDECIRNNREDWVTAVAEAKPIMQYYFNKIFSGLNLEEVGDKRRAVKEILPILAKLGNKIEQDFWLKKLAEKIEVEENILRETLMKLGKKELRRPAGQELKRETEDSGLRKSREEMLSELMLALVIRFPNLLAYIVDHIQPDQIAGSASKLFYRDLIIYYNNVIGGGNEAGEARIFSKINYDDLKKWFAENSSPLFSPEDEGNTQLKLLDRLVLLGDKDFYDLDEEKAKGETMKIIMALKRSYLIRRMKEIEKTIAHCEAEGEGEKAGEMMEELKILSDEMREVGE</sequence>
<dbReference type="InterPro" id="IPR030846">
    <property type="entry name" value="DnaG_bac"/>
</dbReference>
<name>A0A2M7IXE2_9BACT</name>
<evidence type="ECO:0000256" key="3">
    <source>
        <dbReference type="ARBA" id="ARBA00022679"/>
    </source>
</evidence>
<dbReference type="InterPro" id="IPR013264">
    <property type="entry name" value="DNAG_N"/>
</dbReference>
<keyword evidence="4" id="KW-0548">Nucleotidyltransferase</keyword>
<dbReference type="Gene3D" id="3.90.580.10">
    <property type="entry name" value="Zinc finger, CHC2-type domain"/>
    <property type="match status" value="1"/>
</dbReference>
<dbReference type="AlphaFoldDB" id="A0A2M7IXE2"/>
<dbReference type="SUPFAM" id="SSF56731">
    <property type="entry name" value="DNA primase core"/>
    <property type="match status" value="1"/>
</dbReference>
<keyword evidence="7" id="KW-0863">Zinc-finger</keyword>
<comment type="caution">
    <text evidence="13">The sequence shown here is derived from an EMBL/GenBank/DDBJ whole genome shotgun (WGS) entry which is preliminary data.</text>
</comment>
<protein>
    <submittedName>
        <fullName evidence="13">DNA primase</fullName>
    </submittedName>
</protein>
<keyword evidence="6" id="KW-0479">Metal-binding</keyword>
<evidence type="ECO:0000256" key="10">
    <source>
        <dbReference type="ARBA" id="ARBA00023125"/>
    </source>
</evidence>
<dbReference type="GO" id="GO:0005737">
    <property type="term" value="C:cytoplasm"/>
    <property type="evidence" value="ECO:0007669"/>
    <property type="project" value="TreeGrafter"/>
</dbReference>
<dbReference type="GO" id="GO:0006269">
    <property type="term" value="P:DNA replication, synthesis of primer"/>
    <property type="evidence" value="ECO:0007669"/>
    <property type="project" value="UniProtKB-KW"/>
</dbReference>
<dbReference type="HAMAP" id="MF_00974">
    <property type="entry name" value="DNA_primase_DnaG"/>
    <property type="match status" value="1"/>
</dbReference>
<keyword evidence="2" id="KW-0639">Primosome</keyword>
<evidence type="ECO:0000256" key="7">
    <source>
        <dbReference type="ARBA" id="ARBA00022771"/>
    </source>
</evidence>
<evidence type="ECO:0000256" key="8">
    <source>
        <dbReference type="ARBA" id="ARBA00022833"/>
    </source>
</evidence>
<keyword evidence="8" id="KW-0862">Zinc</keyword>
<feature type="domain" description="Toprim" evidence="12">
    <location>
        <begin position="226"/>
        <end position="309"/>
    </location>
</feature>
<dbReference type="Pfam" id="PF13155">
    <property type="entry name" value="Toprim_2"/>
    <property type="match status" value="1"/>
</dbReference>
<keyword evidence="11" id="KW-0804">Transcription</keyword>
<proteinExistence type="inferred from homology"/>
<dbReference type="GO" id="GO:0008270">
    <property type="term" value="F:zinc ion binding"/>
    <property type="evidence" value="ECO:0007669"/>
    <property type="project" value="UniProtKB-KW"/>
</dbReference>
<dbReference type="PIRSF" id="PIRSF002811">
    <property type="entry name" value="DnaG"/>
    <property type="match status" value="1"/>
</dbReference>
<dbReference type="GO" id="GO:1990077">
    <property type="term" value="C:primosome complex"/>
    <property type="evidence" value="ECO:0007669"/>
    <property type="project" value="UniProtKB-KW"/>
</dbReference>
<keyword evidence="10" id="KW-0238">DNA-binding</keyword>
<evidence type="ECO:0000256" key="4">
    <source>
        <dbReference type="ARBA" id="ARBA00022695"/>
    </source>
</evidence>
<dbReference type="GO" id="GO:0003677">
    <property type="term" value="F:DNA binding"/>
    <property type="evidence" value="ECO:0007669"/>
    <property type="project" value="UniProtKB-KW"/>
</dbReference>
<reference evidence="14" key="1">
    <citation type="submission" date="2017-09" db="EMBL/GenBank/DDBJ databases">
        <title>Depth-based differentiation of microbial function through sediment-hosted aquifers and enrichment of novel symbionts in the deep terrestrial subsurface.</title>
        <authorList>
            <person name="Probst A.J."/>
            <person name="Ladd B."/>
            <person name="Jarett J.K."/>
            <person name="Geller-Mcgrath D.E."/>
            <person name="Sieber C.M.K."/>
            <person name="Emerson J.B."/>
            <person name="Anantharaman K."/>
            <person name="Thomas B.C."/>
            <person name="Malmstrom R."/>
            <person name="Stieglmeier M."/>
            <person name="Klingl A."/>
            <person name="Woyke T."/>
            <person name="Ryan C.M."/>
            <person name="Banfield J.F."/>
        </authorList>
    </citation>
    <scope>NUCLEOTIDE SEQUENCE [LARGE SCALE GENOMIC DNA]</scope>
</reference>
<dbReference type="InterPro" id="IPR019475">
    <property type="entry name" value="DNA_primase_DnaB-bd"/>
</dbReference>
<keyword evidence="1" id="KW-0240">DNA-directed RNA polymerase</keyword>
<accession>A0A2M7IXE2</accession>